<evidence type="ECO:0000313" key="2">
    <source>
        <dbReference type="EMBL" id="KAF2118211.1"/>
    </source>
</evidence>
<keyword evidence="3" id="KW-1185">Reference proteome</keyword>
<dbReference type="InterPro" id="IPR000999">
    <property type="entry name" value="RNase_III_dom"/>
</dbReference>
<gene>
    <name evidence="2" type="ORF">BDV96DRAFT_597077</name>
</gene>
<feature type="domain" description="RNase III" evidence="1">
    <location>
        <begin position="86"/>
        <end position="142"/>
    </location>
</feature>
<reference evidence="2" key="1">
    <citation type="journal article" date="2020" name="Stud. Mycol.">
        <title>101 Dothideomycetes genomes: a test case for predicting lifestyles and emergence of pathogens.</title>
        <authorList>
            <person name="Haridas S."/>
            <person name="Albert R."/>
            <person name="Binder M."/>
            <person name="Bloem J."/>
            <person name="Labutti K."/>
            <person name="Salamov A."/>
            <person name="Andreopoulos B."/>
            <person name="Baker S."/>
            <person name="Barry K."/>
            <person name="Bills G."/>
            <person name="Bluhm B."/>
            <person name="Cannon C."/>
            <person name="Castanera R."/>
            <person name="Culley D."/>
            <person name="Daum C."/>
            <person name="Ezra D."/>
            <person name="Gonzalez J."/>
            <person name="Henrissat B."/>
            <person name="Kuo A."/>
            <person name="Liang C."/>
            <person name="Lipzen A."/>
            <person name="Lutzoni F."/>
            <person name="Magnuson J."/>
            <person name="Mondo S."/>
            <person name="Nolan M."/>
            <person name="Ohm R."/>
            <person name="Pangilinan J."/>
            <person name="Park H.-J."/>
            <person name="Ramirez L."/>
            <person name="Alfaro M."/>
            <person name="Sun H."/>
            <person name="Tritt A."/>
            <person name="Yoshinaga Y."/>
            <person name="Zwiers L.-H."/>
            <person name="Turgeon B."/>
            <person name="Goodwin S."/>
            <person name="Spatafora J."/>
            <person name="Crous P."/>
            <person name="Grigoriev I."/>
        </authorList>
    </citation>
    <scope>NUCLEOTIDE SEQUENCE</scope>
    <source>
        <strain evidence="2">CBS 627.86</strain>
    </source>
</reference>
<evidence type="ECO:0000259" key="1">
    <source>
        <dbReference type="PROSITE" id="PS50142"/>
    </source>
</evidence>
<dbReference type="AlphaFoldDB" id="A0A6A5ZIS1"/>
<organism evidence="2 3">
    <name type="scientific">Lophiotrema nucula</name>
    <dbReference type="NCBI Taxonomy" id="690887"/>
    <lineage>
        <taxon>Eukaryota</taxon>
        <taxon>Fungi</taxon>
        <taxon>Dikarya</taxon>
        <taxon>Ascomycota</taxon>
        <taxon>Pezizomycotina</taxon>
        <taxon>Dothideomycetes</taxon>
        <taxon>Pleosporomycetidae</taxon>
        <taxon>Pleosporales</taxon>
        <taxon>Lophiotremataceae</taxon>
        <taxon>Lophiotrema</taxon>
    </lineage>
</organism>
<dbReference type="EMBL" id="ML977317">
    <property type="protein sequence ID" value="KAF2118211.1"/>
    <property type="molecule type" value="Genomic_DNA"/>
</dbReference>
<evidence type="ECO:0000313" key="3">
    <source>
        <dbReference type="Proteomes" id="UP000799770"/>
    </source>
</evidence>
<dbReference type="GO" id="GO:0006396">
    <property type="term" value="P:RNA processing"/>
    <property type="evidence" value="ECO:0007669"/>
    <property type="project" value="InterPro"/>
</dbReference>
<dbReference type="Pfam" id="PF14622">
    <property type="entry name" value="Ribonucleas_3_3"/>
    <property type="match status" value="1"/>
</dbReference>
<accession>A0A6A5ZIS1</accession>
<dbReference type="GO" id="GO:0004525">
    <property type="term" value="F:ribonuclease III activity"/>
    <property type="evidence" value="ECO:0007669"/>
    <property type="project" value="InterPro"/>
</dbReference>
<dbReference type="Gene3D" id="1.10.1520.10">
    <property type="entry name" value="Ribonuclease III domain"/>
    <property type="match status" value="1"/>
</dbReference>
<sequence length="194" mass="21120">MDDVNSKIAQAEHILAYNFGDELLAAEAIQMAGPQAFLPVGSRFRTVNNNKRLAIFGDVALATALCKKWYKSQDNFGNIQPPLVWTRIRNDALGNDGLGRLGEQLGVGSVIVVAAGFMQRPTMNMLATTLEALVGAVYQDGGEDAVSRVVEHLGLDQHPDLMVTCKGPLPIFEQKQLRLTNMPTFRSLTWGPPG</sequence>
<name>A0A6A5ZIS1_9PLEO</name>
<dbReference type="SUPFAM" id="SSF69065">
    <property type="entry name" value="RNase III domain-like"/>
    <property type="match status" value="1"/>
</dbReference>
<dbReference type="OrthoDB" id="67027at2759"/>
<dbReference type="Proteomes" id="UP000799770">
    <property type="component" value="Unassembled WGS sequence"/>
</dbReference>
<protein>
    <submittedName>
        <fullName evidence="2">Ribonuclease III domain-containing protein</fullName>
    </submittedName>
</protein>
<dbReference type="InterPro" id="IPR036389">
    <property type="entry name" value="RNase_III_sf"/>
</dbReference>
<dbReference type="CDD" id="cd00593">
    <property type="entry name" value="RIBOc"/>
    <property type="match status" value="1"/>
</dbReference>
<dbReference type="PROSITE" id="PS50142">
    <property type="entry name" value="RNASE_3_2"/>
    <property type="match status" value="1"/>
</dbReference>
<proteinExistence type="predicted"/>